<evidence type="ECO:0000313" key="2">
    <source>
        <dbReference type="Proteomes" id="UP000010146"/>
    </source>
</evidence>
<organism evidence="1 2">
    <name type="scientific">Caldanaerobacter subterraneus subsp. pacificus DSM 12653</name>
    <dbReference type="NCBI Taxonomy" id="391606"/>
    <lineage>
        <taxon>Bacteria</taxon>
        <taxon>Bacillati</taxon>
        <taxon>Bacillota</taxon>
        <taxon>Clostridia</taxon>
        <taxon>Thermoanaerobacterales</taxon>
        <taxon>Thermoanaerobacteraceae</taxon>
        <taxon>Caldanaerobacter</taxon>
    </lineage>
</organism>
<dbReference type="RefSeq" id="WP_043884233.1">
    <property type="nucleotide sequence ID" value="NZ_ABXP02000114.1"/>
</dbReference>
<reference evidence="1 2" key="1">
    <citation type="submission" date="2008-07" db="EMBL/GenBank/DDBJ databases">
        <authorList>
            <person name="Gonzalez J."/>
            <person name="Sokolova T."/>
            <person name="Ferriera S."/>
            <person name="Johnson J."/>
            <person name="Kravitz S."/>
            <person name="Beeson K."/>
            <person name="Sutton G."/>
            <person name="Rogers Y.-H."/>
            <person name="Friedman R."/>
            <person name="Frazier M."/>
            <person name="Venter J.C."/>
        </authorList>
    </citation>
    <scope>NUCLEOTIDE SEQUENCE [LARGE SCALE GENOMIC DNA]</scope>
    <source>
        <strain evidence="1 2">DSM 12653</strain>
    </source>
</reference>
<name>A0A0F5PJT3_9THEO</name>
<proteinExistence type="predicted"/>
<gene>
    <name evidence="1" type="ORF">CDSM653_02104</name>
</gene>
<sequence length="64" mass="7146">MGFLALIIALSITSIVFLIAIILEVTKLQAQSKAFSKLNQETQEKLSSLRQKAESIEKLLENIE</sequence>
<reference evidence="1 2" key="2">
    <citation type="journal article" date="2015" name="BMC Genomics">
        <title>Analysis of three genomes within the thermophilic bacterial species Caldanaerobacter subterraneus with a focus on carbon monoxide dehydrogenase evolution and hydrolase diversity.</title>
        <authorList>
            <person name="Sant'Anna F.H."/>
            <person name="Lebedinsky A.V."/>
            <person name="Sokolova T.G."/>
            <person name="Robb F.T."/>
            <person name="Gonzalez J.M."/>
        </authorList>
    </citation>
    <scope>NUCLEOTIDE SEQUENCE [LARGE SCALE GENOMIC DNA]</scope>
    <source>
        <strain evidence="1 2">DSM 12653</strain>
    </source>
</reference>
<evidence type="ECO:0000313" key="1">
    <source>
        <dbReference type="EMBL" id="KKC28880.1"/>
    </source>
</evidence>
<accession>A0A0F5PJT3</accession>
<dbReference type="Proteomes" id="UP000010146">
    <property type="component" value="Unassembled WGS sequence"/>
</dbReference>
<dbReference type="AlphaFoldDB" id="A0A0F5PJT3"/>
<reference evidence="2" key="3">
    <citation type="submission" date="2015-02" db="EMBL/GenBank/DDBJ databases">
        <title>Genome analysis of three genomes within the thermophilic hydrogenogenic bacterial species Caldanaerobacter subterraneus.</title>
        <authorList>
            <person name="Sant'Anna F.H."/>
            <person name="Lebedinsky A."/>
            <person name="Sokolova T."/>
            <person name="Robb F.T."/>
            <person name="Gonzalez J.M."/>
        </authorList>
    </citation>
    <scope>NUCLEOTIDE SEQUENCE [LARGE SCALE GENOMIC DNA]</scope>
    <source>
        <strain evidence="2">DSM 12653</strain>
    </source>
</reference>
<protein>
    <submittedName>
        <fullName evidence="1">Uncharacterized protein</fullName>
    </submittedName>
</protein>
<dbReference type="EMBL" id="ABXP02000114">
    <property type="protein sequence ID" value="KKC28880.1"/>
    <property type="molecule type" value="Genomic_DNA"/>
</dbReference>
<comment type="caution">
    <text evidence="1">The sequence shown here is derived from an EMBL/GenBank/DDBJ whole genome shotgun (WGS) entry which is preliminary data.</text>
</comment>